<accession>A0ABW0VZ90</accession>
<comment type="caution">
    <text evidence="1">The sequence shown here is derived from an EMBL/GenBank/DDBJ whole genome shotgun (WGS) entry which is preliminary data.</text>
</comment>
<keyword evidence="2" id="KW-1185">Reference proteome</keyword>
<proteinExistence type="predicted"/>
<dbReference type="InterPro" id="IPR058532">
    <property type="entry name" value="YjbR/MT2646/Rv2570-like"/>
</dbReference>
<organism evidence="1 2">
    <name type="scientific">Paenibacillus solisilvae</name>
    <dbReference type="NCBI Taxonomy" id="2486751"/>
    <lineage>
        <taxon>Bacteria</taxon>
        <taxon>Bacillati</taxon>
        <taxon>Bacillota</taxon>
        <taxon>Bacilli</taxon>
        <taxon>Bacillales</taxon>
        <taxon>Paenibacillaceae</taxon>
        <taxon>Paenibacillus</taxon>
    </lineage>
</organism>
<dbReference type="GO" id="GO:0003677">
    <property type="term" value="F:DNA binding"/>
    <property type="evidence" value="ECO:0007669"/>
    <property type="project" value="UniProtKB-KW"/>
</dbReference>
<dbReference type="RefSeq" id="WP_379188594.1">
    <property type="nucleotide sequence ID" value="NZ_JBHSOW010000043.1"/>
</dbReference>
<sequence length="123" mass="14216">MEPNWSGMKTPEGIKMLVQVRAICDGLPEVTELVDGHGHTTFKVKDKSFIIMSDYGITFKSDLENQEILLRQEQFFKPAYIGHRGWVSIHDPLDWKEMGVLLREAYLRAAPKRLSKQLLENEE</sequence>
<dbReference type="EMBL" id="JBHSOW010000043">
    <property type="protein sequence ID" value="MFC5650044.1"/>
    <property type="molecule type" value="Genomic_DNA"/>
</dbReference>
<evidence type="ECO:0000313" key="2">
    <source>
        <dbReference type="Proteomes" id="UP001596047"/>
    </source>
</evidence>
<gene>
    <name evidence="1" type="ORF">ACFPYJ_13120</name>
</gene>
<reference evidence="2" key="1">
    <citation type="journal article" date="2019" name="Int. J. Syst. Evol. Microbiol.">
        <title>The Global Catalogue of Microorganisms (GCM) 10K type strain sequencing project: providing services to taxonomists for standard genome sequencing and annotation.</title>
        <authorList>
            <consortium name="The Broad Institute Genomics Platform"/>
            <consortium name="The Broad Institute Genome Sequencing Center for Infectious Disease"/>
            <person name="Wu L."/>
            <person name="Ma J."/>
        </authorList>
    </citation>
    <scope>NUCLEOTIDE SEQUENCE [LARGE SCALE GENOMIC DNA]</scope>
    <source>
        <strain evidence="2">CGMCC 1.3240</strain>
    </source>
</reference>
<dbReference type="Pfam" id="PF04237">
    <property type="entry name" value="YjbR"/>
    <property type="match status" value="1"/>
</dbReference>
<keyword evidence="1" id="KW-0238">DNA-binding</keyword>
<dbReference type="SUPFAM" id="SSF142906">
    <property type="entry name" value="YjbR-like"/>
    <property type="match status" value="1"/>
</dbReference>
<name>A0ABW0VZ90_9BACL</name>
<dbReference type="Proteomes" id="UP001596047">
    <property type="component" value="Unassembled WGS sequence"/>
</dbReference>
<dbReference type="InterPro" id="IPR038056">
    <property type="entry name" value="YjbR-like_sf"/>
</dbReference>
<dbReference type="Gene3D" id="3.90.1150.30">
    <property type="match status" value="1"/>
</dbReference>
<evidence type="ECO:0000313" key="1">
    <source>
        <dbReference type="EMBL" id="MFC5650044.1"/>
    </source>
</evidence>
<protein>
    <submittedName>
        <fullName evidence="1">MmcQ/YjbR family DNA-binding protein</fullName>
    </submittedName>
</protein>